<evidence type="ECO:0000313" key="2">
    <source>
        <dbReference type="EMBL" id="MPN31406.1"/>
    </source>
</evidence>
<feature type="domain" description="VWA-like" evidence="1">
    <location>
        <begin position="57"/>
        <end position="182"/>
    </location>
</feature>
<comment type="caution">
    <text evidence="2">The sequence shown here is derived from an EMBL/GenBank/DDBJ whole genome shotgun (WGS) entry which is preliminary data.</text>
</comment>
<sequence>MIEALCNEKGEIPWNIYLKKLMGTLESKKKKTITRRNRRQPNRLDLKGELRSHIAKITVAIDISGSISDEEFQQAMKEVLSIVKNYNHEITILECDTEIRRSYKIKSIKDTKEREVTGGGTKFSPVFQYVNGTDTNILIYFTDGKGEERLKALPKSYSTLWIISGRGDKLSLNSPFGIVKRLKKVDIRTDNVDLLDIKNEGWSMNSQQPMI</sequence>
<name>A0A645GYR9_9ZZZZ</name>
<proteinExistence type="predicted"/>
<dbReference type="Pfam" id="PF09967">
    <property type="entry name" value="DUF2201"/>
    <property type="match status" value="1"/>
</dbReference>
<dbReference type="SUPFAM" id="SSF53300">
    <property type="entry name" value="vWA-like"/>
    <property type="match status" value="1"/>
</dbReference>
<organism evidence="2">
    <name type="scientific">bioreactor metagenome</name>
    <dbReference type="NCBI Taxonomy" id="1076179"/>
    <lineage>
        <taxon>unclassified sequences</taxon>
        <taxon>metagenomes</taxon>
        <taxon>ecological metagenomes</taxon>
    </lineage>
</organism>
<dbReference type="AlphaFoldDB" id="A0A645GYR9"/>
<dbReference type="PANTHER" id="PTHR38730:SF1">
    <property type="entry name" value="SLL7028 PROTEIN"/>
    <property type="match status" value="1"/>
</dbReference>
<dbReference type="InterPro" id="IPR036465">
    <property type="entry name" value="vWFA_dom_sf"/>
</dbReference>
<dbReference type="InterPro" id="IPR018698">
    <property type="entry name" value="VWA-like_dom"/>
</dbReference>
<accession>A0A645GYR9</accession>
<dbReference type="PANTHER" id="PTHR38730">
    <property type="entry name" value="SLL7028 PROTEIN"/>
    <property type="match status" value="1"/>
</dbReference>
<reference evidence="2" key="1">
    <citation type="submission" date="2019-08" db="EMBL/GenBank/DDBJ databases">
        <authorList>
            <person name="Kucharzyk K."/>
            <person name="Murdoch R.W."/>
            <person name="Higgins S."/>
            <person name="Loffler F."/>
        </authorList>
    </citation>
    <scope>NUCLEOTIDE SEQUENCE</scope>
</reference>
<protein>
    <recommendedName>
        <fullName evidence="1">VWA-like domain-containing protein</fullName>
    </recommendedName>
</protein>
<gene>
    <name evidence="2" type="ORF">SDC9_178880</name>
</gene>
<evidence type="ECO:0000259" key="1">
    <source>
        <dbReference type="Pfam" id="PF09967"/>
    </source>
</evidence>
<dbReference type="EMBL" id="VSSQ01082922">
    <property type="protein sequence ID" value="MPN31406.1"/>
    <property type="molecule type" value="Genomic_DNA"/>
</dbReference>